<evidence type="ECO:0000313" key="1">
    <source>
        <dbReference type="Proteomes" id="UP000887566"/>
    </source>
</evidence>
<protein>
    <submittedName>
        <fullName evidence="2">Uncharacterized protein</fullName>
    </submittedName>
</protein>
<reference evidence="2" key="1">
    <citation type="submission" date="2022-11" db="UniProtKB">
        <authorList>
            <consortium name="WormBaseParasite"/>
        </authorList>
    </citation>
    <scope>IDENTIFICATION</scope>
</reference>
<dbReference type="Proteomes" id="UP000887566">
    <property type="component" value="Unplaced"/>
</dbReference>
<keyword evidence="1" id="KW-1185">Reference proteome</keyword>
<dbReference type="AlphaFoldDB" id="A0A914WHH9"/>
<accession>A0A914WHH9</accession>
<evidence type="ECO:0000313" key="2">
    <source>
        <dbReference type="WBParaSite" id="PSAMB.scaffold4121size15627.g23542.t1"/>
    </source>
</evidence>
<name>A0A914WHH9_9BILA</name>
<organism evidence="1 2">
    <name type="scientific">Plectus sambesii</name>
    <dbReference type="NCBI Taxonomy" id="2011161"/>
    <lineage>
        <taxon>Eukaryota</taxon>
        <taxon>Metazoa</taxon>
        <taxon>Ecdysozoa</taxon>
        <taxon>Nematoda</taxon>
        <taxon>Chromadorea</taxon>
        <taxon>Plectida</taxon>
        <taxon>Plectina</taxon>
        <taxon>Plectoidea</taxon>
        <taxon>Plectidae</taxon>
        <taxon>Plectus</taxon>
    </lineage>
</organism>
<proteinExistence type="predicted"/>
<sequence length="150" mass="17201">MFVLVCSCEENAKMREQVSTLRRLSQLIGEMSSFNDDCQRRECVHGQATHRLFPGLLLRPAEEEIDIETDYSTFDRLMPLMFAIKCVDGMYGIVAKGNCHWQCWTCNCVNCPHTATLRGFVNHPGFDRTDLDFDHEPLETTVLLTSVSRH</sequence>
<dbReference type="WBParaSite" id="PSAMB.scaffold4121size15627.g23542.t1">
    <property type="protein sequence ID" value="PSAMB.scaffold4121size15627.g23542.t1"/>
    <property type="gene ID" value="PSAMB.scaffold4121size15627.g23542"/>
</dbReference>